<evidence type="ECO:0000256" key="6">
    <source>
        <dbReference type="ARBA" id="ARBA00023136"/>
    </source>
</evidence>
<evidence type="ECO:0000256" key="1">
    <source>
        <dbReference type="ARBA" id="ARBA00004651"/>
    </source>
</evidence>
<dbReference type="PANTHER" id="PTHR23513:SF11">
    <property type="entry name" value="STAPHYLOFERRIN A TRANSPORTER"/>
    <property type="match status" value="1"/>
</dbReference>
<feature type="transmembrane region" description="Helical" evidence="7">
    <location>
        <begin position="261"/>
        <end position="279"/>
    </location>
</feature>
<dbReference type="AlphaFoldDB" id="A0A6J7JD18"/>
<keyword evidence="4 7" id="KW-0812">Transmembrane</keyword>
<dbReference type="PANTHER" id="PTHR23513">
    <property type="entry name" value="INTEGRAL MEMBRANE EFFLUX PROTEIN-RELATED"/>
    <property type="match status" value="1"/>
</dbReference>
<reference evidence="9" key="1">
    <citation type="submission" date="2020-05" db="EMBL/GenBank/DDBJ databases">
        <authorList>
            <person name="Chiriac C."/>
            <person name="Salcher M."/>
            <person name="Ghai R."/>
            <person name="Kavagutti S V."/>
        </authorList>
    </citation>
    <scope>NUCLEOTIDE SEQUENCE</scope>
</reference>
<evidence type="ECO:0000256" key="3">
    <source>
        <dbReference type="ARBA" id="ARBA00022475"/>
    </source>
</evidence>
<keyword evidence="2" id="KW-0813">Transport</keyword>
<dbReference type="Pfam" id="PF05977">
    <property type="entry name" value="MFS_3"/>
    <property type="match status" value="1"/>
</dbReference>
<feature type="transmembrane region" description="Helical" evidence="7">
    <location>
        <begin position="162"/>
        <end position="192"/>
    </location>
</feature>
<evidence type="ECO:0000313" key="9">
    <source>
        <dbReference type="EMBL" id="CAB4941205.1"/>
    </source>
</evidence>
<dbReference type="InterPro" id="IPR010290">
    <property type="entry name" value="TM_effector"/>
</dbReference>
<evidence type="ECO:0000256" key="5">
    <source>
        <dbReference type="ARBA" id="ARBA00022989"/>
    </source>
</evidence>
<dbReference type="PROSITE" id="PS50850">
    <property type="entry name" value="MFS"/>
    <property type="match status" value="1"/>
</dbReference>
<evidence type="ECO:0000256" key="4">
    <source>
        <dbReference type="ARBA" id="ARBA00022692"/>
    </source>
</evidence>
<dbReference type="GO" id="GO:0005886">
    <property type="term" value="C:plasma membrane"/>
    <property type="evidence" value="ECO:0007669"/>
    <property type="project" value="UniProtKB-SubCell"/>
</dbReference>
<dbReference type="GO" id="GO:0022857">
    <property type="term" value="F:transmembrane transporter activity"/>
    <property type="evidence" value="ECO:0007669"/>
    <property type="project" value="InterPro"/>
</dbReference>
<feature type="domain" description="Major facilitator superfamily (MFS) profile" evidence="8">
    <location>
        <begin position="16"/>
        <end position="402"/>
    </location>
</feature>
<dbReference type="InterPro" id="IPR020846">
    <property type="entry name" value="MFS_dom"/>
</dbReference>
<dbReference type="InterPro" id="IPR036259">
    <property type="entry name" value="MFS_trans_sf"/>
</dbReference>
<dbReference type="Gene3D" id="1.20.1250.20">
    <property type="entry name" value="MFS general substrate transporter like domains"/>
    <property type="match status" value="1"/>
</dbReference>
<feature type="transmembrane region" description="Helical" evidence="7">
    <location>
        <begin position="228"/>
        <end position="249"/>
    </location>
</feature>
<dbReference type="EMBL" id="CAFBMX010000010">
    <property type="protein sequence ID" value="CAB4941205.1"/>
    <property type="molecule type" value="Genomic_DNA"/>
</dbReference>
<gene>
    <name evidence="9" type="ORF">UFOPK3674_01842</name>
</gene>
<feature type="transmembrane region" description="Helical" evidence="7">
    <location>
        <begin position="349"/>
        <end position="371"/>
    </location>
</feature>
<dbReference type="CDD" id="cd06173">
    <property type="entry name" value="MFS_MefA_like"/>
    <property type="match status" value="1"/>
</dbReference>
<keyword evidence="3" id="KW-1003">Cell membrane</keyword>
<name>A0A6J7JD18_9ZZZZ</name>
<evidence type="ECO:0000256" key="2">
    <source>
        <dbReference type="ARBA" id="ARBA00022448"/>
    </source>
</evidence>
<feature type="transmembrane region" description="Helical" evidence="7">
    <location>
        <begin position="81"/>
        <end position="100"/>
    </location>
</feature>
<protein>
    <submittedName>
        <fullName evidence="9">Unannotated protein</fullName>
    </submittedName>
</protein>
<feature type="transmembrane region" description="Helical" evidence="7">
    <location>
        <begin position="16"/>
        <end position="37"/>
    </location>
</feature>
<proteinExistence type="predicted"/>
<organism evidence="9">
    <name type="scientific">freshwater metagenome</name>
    <dbReference type="NCBI Taxonomy" id="449393"/>
    <lineage>
        <taxon>unclassified sequences</taxon>
        <taxon>metagenomes</taxon>
        <taxon>ecological metagenomes</taxon>
    </lineage>
</organism>
<accession>A0A6J7JD18</accession>
<evidence type="ECO:0000259" key="8">
    <source>
        <dbReference type="PROSITE" id="PS50850"/>
    </source>
</evidence>
<sequence length="540" mass="58175">MPSPTADAWAPLRRPIYRGLLLCQFASNVGTWMQVVGAQWLMGDLTSSVTAVALVQTAVTLPVFLAVLPAGALGDLLDRRVLLIASQGGMAVVAAILALMTEGGMMTPWLLLSLTFLLGMGQAVVVPSWHAIQPELVPREEIPQAVTLHGVNVNFARAVGPAIGGLVIAAVGPAAVFGLNALSFGFSVIALARWKRVKVEQRFATEGFLRAMRAGGAYVRATPPMRILLMRLGAFMVFASALWTLLPIVARDRLDLSSTGYGLLLAAAGIGAATGVVTLPPLRRRFSTNAIIGLSSGAFGIGLLVLGLSHSVVPDVVVLPVLGLAWVATLSSMMAAAQSMLPAWSRARGLSWYVVVVMGGQAGGSILWGLVAEHPSLTFALVLTGAGLVGNSISGRWLPVNWLNVDLEVSQHWPQDDLDEELPDDAGPFHVRVRYAVQPGAAAQFRKAMEPVSRQRRRTGATRWVLREDPQTPGMFIESWYVPLWIDHQRQHRERTTMRDREIEEAALAFLVPGTEPAIERVLAEPPRRLGLLRRRARAS</sequence>
<keyword evidence="5 7" id="KW-1133">Transmembrane helix</keyword>
<keyword evidence="6 7" id="KW-0472">Membrane</keyword>
<feature type="transmembrane region" description="Helical" evidence="7">
    <location>
        <begin position="291"/>
        <end position="310"/>
    </location>
</feature>
<feature type="transmembrane region" description="Helical" evidence="7">
    <location>
        <begin position="316"/>
        <end position="337"/>
    </location>
</feature>
<comment type="subcellular location">
    <subcellularLocation>
        <location evidence="1">Cell membrane</location>
        <topology evidence="1">Multi-pass membrane protein</topology>
    </subcellularLocation>
</comment>
<dbReference type="SUPFAM" id="SSF103473">
    <property type="entry name" value="MFS general substrate transporter"/>
    <property type="match status" value="1"/>
</dbReference>
<feature type="transmembrane region" description="Helical" evidence="7">
    <location>
        <begin position="49"/>
        <end position="69"/>
    </location>
</feature>
<evidence type="ECO:0000256" key="7">
    <source>
        <dbReference type="SAM" id="Phobius"/>
    </source>
</evidence>